<keyword evidence="2" id="KW-0378">Hydrolase</keyword>
<dbReference type="Proteomes" id="UP000029738">
    <property type="component" value="Unassembled WGS sequence"/>
</dbReference>
<dbReference type="Pfam" id="PF12697">
    <property type="entry name" value="Abhydrolase_6"/>
    <property type="match status" value="1"/>
</dbReference>
<dbReference type="STRING" id="1479485.DA73_0215775"/>
<dbReference type="EMBL" id="JHEG02000048">
    <property type="protein sequence ID" value="KIE10103.1"/>
    <property type="molecule type" value="Genomic_DNA"/>
</dbReference>
<evidence type="ECO:0000313" key="4">
    <source>
        <dbReference type="Proteomes" id="UP000029738"/>
    </source>
</evidence>
<feature type="domain" description="AB hydrolase-1" evidence="1">
    <location>
        <begin position="48"/>
        <end position="295"/>
    </location>
</feature>
<evidence type="ECO:0000313" key="2">
    <source>
        <dbReference type="EMBL" id="KAF3886023.1"/>
    </source>
</evidence>
<sequence>MQSDMKTQSVEMAQAAYLDRCAPGYRTRRVHWSGGTTQVIELGEGTPLLLVHGGMGEAFQWGSILSALAKSHRVLAVDRPGHGLADAFDYRGVDILAHACRFLGDILDTEGLPAVPIVASSMGSLWSVAFALSHPERVPRLVLVGAPAGIQRSQPLLMRLGTLPILKTIVRSQMQKPTRESTRAFWAQLMVAHPERLDDDFLDVSTASQARNVTNWFTLIDSTVDVRGMKQKLVLGDRWKQLSVPTTLIWGEKDVWCQPEVGEAVAASNPQLRVVRIPDAGHAPWFDRPDRVVNAILEALAALR</sequence>
<reference evidence="2" key="2">
    <citation type="submission" date="2019-11" db="EMBL/GenBank/DDBJ databases">
        <title>Improved Assembly of Tolypothrix boutellei genome.</title>
        <authorList>
            <person name="Sarangi A.N."/>
            <person name="Mukherjee M."/>
            <person name="Ghosh S."/>
            <person name="Singh D."/>
            <person name="Das A."/>
            <person name="Kant S."/>
            <person name="Prusty A."/>
            <person name="Tripathy S."/>
        </authorList>
    </citation>
    <scope>NUCLEOTIDE SEQUENCE</scope>
    <source>
        <strain evidence="2">VB521301</strain>
    </source>
</reference>
<name>A0A0C1R2S3_9CYAN</name>
<dbReference type="PRINTS" id="PR00111">
    <property type="entry name" value="ABHYDROLASE"/>
</dbReference>
<dbReference type="InterPro" id="IPR000639">
    <property type="entry name" value="Epox_hydrolase-like"/>
</dbReference>
<accession>A0A0C1R2S3</accession>
<dbReference type="PRINTS" id="PR00412">
    <property type="entry name" value="EPOXHYDRLASE"/>
</dbReference>
<gene>
    <name evidence="3" type="ORF">DA73_0215775</name>
    <name evidence="2" type="ORF">DA73_0400011475</name>
</gene>
<proteinExistence type="predicted"/>
<dbReference type="SUPFAM" id="SSF53474">
    <property type="entry name" value="alpha/beta-Hydrolases"/>
    <property type="match status" value="1"/>
</dbReference>
<evidence type="ECO:0000313" key="3">
    <source>
        <dbReference type="EMBL" id="KIE10103.1"/>
    </source>
</evidence>
<dbReference type="AlphaFoldDB" id="A0A0C1R2S3"/>
<dbReference type="GO" id="GO:0016787">
    <property type="term" value="F:hydrolase activity"/>
    <property type="evidence" value="ECO:0007669"/>
    <property type="project" value="UniProtKB-KW"/>
</dbReference>
<dbReference type="InterPro" id="IPR000073">
    <property type="entry name" value="AB_hydrolase_1"/>
</dbReference>
<dbReference type="InterPro" id="IPR029058">
    <property type="entry name" value="AB_hydrolase_fold"/>
</dbReference>
<reference evidence="3" key="1">
    <citation type="journal article" date="2015" name="Genome Announc.">
        <title>Draft Genome Sequence of Tolypothrix boutellei Strain VB521301.</title>
        <authorList>
            <person name="Chandrababunaidu M.M."/>
            <person name="Singh D."/>
            <person name="Sen D."/>
            <person name="Bhan S."/>
            <person name="Das S."/>
            <person name="Gupta A."/>
            <person name="Adhikary S.P."/>
            <person name="Tripathy S."/>
        </authorList>
    </citation>
    <scope>NUCLEOTIDE SEQUENCE</scope>
    <source>
        <strain evidence="3">VB521301</strain>
    </source>
</reference>
<protein>
    <submittedName>
        <fullName evidence="2">Alpha/beta hydrolase</fullName>
    </submittedName>
</protein>
<evidence type="ECO:0000259" key="1">
    <source>
        <dbReference type="Pfam" id="PF12697"/>
    </source>
</evidence>
<dbReference type="Gene3D" id="3.40.50.1820">
    <property type="entry name" value="alpha/beta hydrolase"/>
    <property type="match status" value="1"/>
</dbReference>
<organism evidence="3">
    <name type="scientific">Tolypothrix bouteillei VB521301</name>
    <dbReference type="NCBI Taxonomy" id="1479485"/>
    <lineage>
        <taxon>Bacteria</taxon>
        <taxon>Bacillati</taxon>
        <taxon>Cyanobacteriota</taxon>
        <taxon>Cyanophyceae</taxon>
        <taxon>Nostocales</taxon>
        <taxon>Tolypothrichaceae</taxon>
        <taxon>Tolypothrix</taxon>
    </lineage>
</organism>
<comment type="caution">
    <text evidence="3">The sequence shown here is derived from an EMBL/GenBank/DDBJ whole genome shotgun (WGS) entry which is preliminary data.</text>
</comment>
<dbReference type="PANTHER" id="PTHR46438">
    <property type="entry name" value="ALPHA/BETA-HYDROLASES SUPERFAMILY PROTEIN"/>
    <property type="match status" value="1"/>
</dbReference>
<dbReference type="EMBL" id="JHEG04000001">
    <property type="protein sequence ID" value="KAF3886023.1"/>
    <property type="molecule type" value="Genomic_DNA"/>
</dbReference>
<keyword evidence="4" id="KW-1185">Reference proteome</keyword>